<feature type="domain" description="Peptidase S9 prolyl oligopeptidase catalytic" evidence="3">
    <location>
        <begin position="660"/>
        <end position="814"/>
    </location>
</feature>
<evidence type="ECO:0000313" key="4">
    <source>
        <dbReference type="EMBL" id="BAL54632.1"/>
    </source>
</evidence>
<feature type="region of interest" description="Disordered" evidence="2">
    <location>
        <begin position="203"/>
        <end position="223"/>
    </location>
</feature>
<gene>
    <name evidence="4" type="ORF">HGMM_F17D01C19</name>
</gene>
<name>H5SEP6_9BACT</name>
<dbReference type="GO" id="GO:0004252">
    <property type="term" value="F:serine-type endopeptidase activity"/>
    <property type="evidence" value="ECO:0007669"/>
    <property type="project" value="TreeGrafter"/>
</dbReference>
<dbReference type="PANTHER" id="PTHR42776:SF28">
    <property type="entry name" value="GLUTAMYL ENDOPEPTIDASE, CHLOROPLASTIC-RELATED"/>
    <property type="match status" value="1"/>
</dbReference>
<evidence type="ECO:0000256" key="2">
    <source>
        <dbReference type="SAM" id="MobiDB-lite"/>
    </source>
</evidence>
<dbReference type="Pfam" id="PF00326">
    <property type="entry name" value="Peptidase_S9"/>
    <property type="match status" value="1"/>
</dbReference>
<organism evidence="4">
    <name type="scientific">uncultured Acidobacteriota bacterium</name>
    <dbReference type="NCBI Taxonomy" id="171953"/>
    <lineage>
        <taxon>Bacteria</taxon>
        <taxon>Pseudomonadati</taxon>
        <taxon>Acidobacteriota</taxon>
        <taxon>environmental samples</taxon>
    </lineage>
</organism>
<dbReference type="InterPro" id="IPR011042">
    <property type="entry name" value="6-blade_b-propeller_TolB-like"/>
</dbReference>
<proteinExistence type="predicted"/>
<dbReference type="GO" id="GO:0006508">
    <property type="term" value="P:proteolysis"/>
    <property type="evidence" value="ECO:0007669"/>
    <property type="project" value="InterPro"/>
</dbReference>
<evidence type="ECO:0000256" key="1">
    <source>
        <dbReference type="ARBA" id="ARBA00022801"/>
    </source>
</evidence>
<protein>
    <submittedName>
        <fullName evidence="4">Glutamyl peptidase</fullName>
    </submittedName>
</protein>
<dbReference type="MEROPS" id="S09.021"/>
<dbReference type="AlphaFoldDB" id="H5SEP6"/>
<sequence length="825" mass="93347">MMLNNRSTRLWGRVLSLVVSLSVFLTFWLIGVAHGQTQETYKRPPREILEVLHAPVTPQVSVSPTRDFLMLIEGVRYPPIAELAQPMLRLAGLRINPRTNGPHRNPYIVSLVLVRIADGAETKVAFPEGARPSIPRWSPDGRHFAFLNTLENGIELWVGETATGRIRRLVEAKINAAYGEPFQWMPDARTLLIQLIPEGRGRPPEPPAVPIGPTVQEGSGRPTPVRTYQDLLRTPHDEVLFEYYARAQLALVDIADGRLTRVGSPDIFQMVEPSPNGQYLLVARVHRPYSYLVPHTAFPKEVEVWDRSGRLVYKLASVPLQEHVPIEGVPTGPREYAWRPTEPATLVWVEALDEGDPRKRVPYRDRLMMLKAPFTDAPIEVLKLEHRFAGLQWGERGGWAFVRDYDRNRRWRRTFLISPDDRTIAPRLVWSLNVQDRYNDPGTPVLRSLPNGQRVIQQHGEWIFLIGAGASPEGERPFLDRFNVRTLTSERLFQCDERSYETIIALLRDDGTEVLTRRETPTDPPNYYVRMLSGGQAAPRALTRFSDPTPQLRKIRKQLVTYQREDGVQLSFTLYLPPDYTGGTRLPTVVWAYPIEFTDPSVASQVTGSPHRFLTIQGPSHLFFVLAGYAVLDNVAMPVVGDPETVNNTFLEQIVMNARAAIRKAVEMGVTDPDRVGVAGHSYGAFMTANLLAHSDLFRAGIARSGAYNRTLTPFGFQNERRTLWEAPDLYIKVSPLMAAHKINEPLLLIHGEADNNPGTFPIQSERMYHAVRGNGGTVRLVMLPHESHGYVARESVEHTLYEMLAWFDKYVKNAPPRERVETGR</sequence>
<dbReference type="InterPro" id="IPR029058">
    <property type="entry name" value="AB_hydrolase_fold"/>
</dbReference>
<evidence type="ECO:0000259" key="3">
    <source>
        <dbReference type="Pfam" id="PF00326"/>
    </source>
</evidence>
<reference evidence="4" key="2">
    <citation type="journal article" date="2012" name="PLoS ONE">
        <title>A Deeply Branching Thermophilic Bacterium with an Ancient Acetyl-CoA Pathway Dominates a Subsurface Ecosystem.</title>
        <authorList>
            <person name="Takami H."/>
            <person name="Noguchi H."/>
            <person name="Takaki Y."/>
            <person name="Uchiyama I."/>
            <person name="Toyoda A."/>
            <person name="Nishi S."/>
            <person name="Chee G.-J."/>
            <person name="Arai W."/>
            <person name="Nunoura T."/>
            <person name="Itoh T."/>
            <person name="Hattori M."/>
            <person name="Takai K."/>
        </authorList>
    </citation>
    <scope>NUCLEOTIDE SEQUENCE</scope>
</reference>
<dbReference type="Gene3D" id="3.40.50.1820">
    <property type="entry name" value="alpha/beta hydrolase"/>
    <property type="match status" value="1"/>
</dbReference>
<dbReference type="PANTHER" id="PTHR42776">
    <property type="entry name" value="SERINE PEPTIDASE S9 FAMILY MEMBER"/>
    <property type="match status" value="1"/>
</dbReference>
<reference evidence="4" key="1">
    <citation type="journal article" date="2005" name="Environ. Microbiol.">
        <title>Genetic and functional properties of uncultivated thermophilic crenarchaeotes from a subsurface gold mine as revealed by analysis of genome fragments.</title>
        <authorList>
            <person name="Nunoura T."/>
            <person name="Hirayama H."/>
            <person name="Takami H."/>
            <person name="Oida H."/>
            <person name="Nishi S."/>
            <person name="Shimamura S."/>
            <person name="Suzuki Y."/>
            <person name="Inagaki F."/>
            <person name="Takai K."/>
            <person name="Nealson K.H."/>
            <person name="Horikoshi K."/>
        </authorList>
    </citation>
    <scope>NUCLEOTIDE SEQUENCE</scope>
</reference>
<dbReference type="SUPFAM" id="SSF82171">
    <property type="entry name" value="DPP6 N-terminal domain-like"/>
    <property type="match status" value="1"/>
</dbReference>
<dbReference type="SUPFAM" id="SSF53474">
    <property type="entry name" value="alpha/beta-Hydrolases"/>
    <property type="match status" value="1"/>
</dbReference>
<dbReference type="InterPro" id="IPR001375">
    <property type="entry name" value="Peptidase_S9_cat"/>
</dbReference>
<keyword evidence="1" id="KW-0378">Hydrolase</keyword>
<accession>H5SEP6</accession>
<dbReference type="Gene3D" id="2.120.10.30">
    <property type="entry name" value="TolB, C-terminal domain"/>
    <property type="match status" value="1"/>
</dbReference>
<dbReference type="EMBL" id="AP011695">
    <property type="protein sequence ID" value="BAL54632.1"/>
    <property type="molecule type" value="Genomic_DNA"/>
</dbReference>